<evidence type="ECO:0000313" key="3">
    <source>
        <dbReference type="EMBL" id="URJ25314.1"/>
    </source>
</evidence>
<proteinExistence type="inferred from homology"/>
<evidence type="ECO:0000256" key="2">
    <source>
        <dbReference type="HAMAP-Rule" id="MF_00686"/>
    </source>
</evidence>
<accession>A0ABY4SV69</accession>
<dbReference type="Gene3D" id="1.10.3880.10">
    <property type="entry name" value="Fe(II) trafficking protein YggX"/>
    <property type="match status" value="1"/>
</dbReference>
<dbReference type="HAMAP" id="MF_00686">
    <property type="entry name" value="Fe_traffic_YggX"/>
    <property type="match status" value="1"/>
</dbReference>
<keyword evidence="1 2" id="KW-0408">Iron</keyword>
<dbReference type="Proteomes" id="UP001056834">
    <property type="component" value="Chromosome"/>
</dbReference>
<gene>
    <name evidence="3" type="ORF">M9405_01145</name>
</gene>
<evidence type="ECO:0000256" key="1">
    <source>
        <dbReference type="ARBA" id="ARBA00023004"/>
    </source>
</evidence>
<name>A0ABY4SV69_9ENTR</name>
<dbReference type="PANTHER" id="PTHR36965">
    <property type="entry name" value="FE(2+)-TRAFFICKING PROTEIN-RELATED"/>
    <property type="match status" value="1"/>
</dbReference>
<organism evidence="3 4">
    <name type="scientific">Candidatus Blochmannia ocreatus</name>
    <name type="common">nom. nud.</name>
    <dbReference type="NCBI Taxonomy" id="251538"/>
    <lineage>
        <taxon>Bacteria</taxon>
        <taxon>Pseudomonadati</taxon>
        <taxon>Pseudomonadota</taxon>
        <taxon>Gammaproteobacteria</taxon>
        <taxon>Enterobacterales</taxon>
        <taxon>Enterobacteriaceae</taxon>
        <taxon>ant endosymbionts</taxon>
        <taxon>Candidatus Blochmanniella</taxon>
    </lineage>
</organism>
<protein>
    <recommendedName>
        <fullName evidence="2">Probable Fe(2+)-trafficking protein</fullName>
    </recommendedName>
</protein>
<dbReference type="PANTHER" id="PTHR36965:SF1">
    <property type="entry name" value="FE(2+)-TRAFFICKING PROTEIN-RELATED"/>
    <property type="match status" value="1"/>
</dbReference>
<dbReference type="NCBIfam" id="NF003817">
    <property type="entry name" value="PRK05408.1"/>
    <property type="match status" value="1"/>
</dbReference>
<comment type="similarity">
    <text evidence="2">Belongs to the Fe(2+)-trafficking protein family.</text>
</comment>
<comment type="subunit">
    <text evidence="2">Monomer.</text>
</comment>
<evidence type="ECO:0000313" key="4">
    <source>
        <dbReference type="Proteomes" id="UP001056834"/>
    </source>
</evidence>
<dbReference type="PIRSF" id="PIRSF029827">
    <property type="entry name" value="Fe_traffic_YggX"/>
    <property type="match status" value="1"/>
</dbReference>
<dbReference type="Pfam" id="PF04362">
    <property type="entry name" value="Iron_traffic"/>
    <property type="match status" value="1"/>
</dbReference>
<dbReference type="InterPro" id="IPR007457">
    <property type="entry name" value="Fe_traffick_prot_YggX"/>
</dbReference>
<keyword evidence="4" id="KW-1185">Reference proteome</keyword>
<dbReference type="RefSeq" id="WP_250223445.1">
    <property type="nucleotide sequence ID" value="NZ_CP097762.1"/>
</dbReference>
<dbReference type="InterPro" id="IPR036766">
    <property type="entry name" value="Fe_traffick_prot_YggX_sf"/>
</dbReference>
<sequence length="84" mass="10053">MSRIVYCLFFKKKADGLNKLCYPGSLGQYIYNNISKKAWEQWQNKQTILINENKLNMLKVLDRAFLEKEMKLFLFGAEHYLNKK</sequence>
<dbReference type="SUPFAM" id="SSF111148">
    <property type="entry name" value="YggX-like"/>
    <property type="match status" value="1"/>
</dbReference>
<dbReference type="EMBL" id="CP097762">
    <property type="protein sequence ID" value="URJ25314.1"/>
    <property type="molecule type" value="Genomic_DNA"/>
</dbReference>
<comment type="function">
    <text evidence="2">Could be a mediator in iron transactions between iron acquisition and iron-requiring processes, such as synthesis and/or repair of Fe-S clusters in biosynthetic enzymes.</text>
</comment>
<reference evidence="3" key="1">
    <citation type="submission" date="2022-05" db="EMBL/GenBank/DDBJ databases">
        <title>Impact of host demography and evolutionary history on endosymbiont molecular evolution: a test in carpenter ants (Genus Camponotus) and their Blochmannia endosymbionts.</title>
        <authorList>
            <person name="Manthey J.D."/>
            <person name="Giron J.C."/>
            <person name="Hruska J.P."/>
        </authorList>
    </citation>
    <scope>NUCLEOTIDE SEQUENCE</scope>
    <source>
        <strain evidence="3">C-006</strain>
    </source>
</reference>